<evidence type="ECO:0008006" key="4">
    <source>
        <dbReference type="Google" id="ProtNLM"/>
    </source>
</evidence>
<dbReference type="Proteomes" id="UP000179072">
    <property type="component" value="Unassembled WGS sequence"/>
</dbReference>
<organism evidence="2 3">
    <name type="scientific">Candidatus Roizmanbacteria bacterium RIFCSPLOWO2_01_FULL_38_11</name>
    <dbReference type="NCBI Taxonomy" id="1802060"/>
    <lineage>
        <taxon>Bacteria</taxon>
        <taxon>Candidatus Roizmaniibacteriota</taxon>
    </lineage>
</organism>
<evidence type="ECO:0000256" key="1">
    <source>
        <dbReference type="SAM" id="Phobius"/>
    </source>
</evidence>
<comment type="caution">
    <text evidence="2">The sequence shown here is derived from an EMBL/GenBank/DDBJ whole genome shotgun (WGS) entry which is preliminary data.</text>
</comment>
<dbReference type="EMBL" id="MGAK01000009">
    <property type="protein sequence ID" value="OGK44946.1"/>
    <property type="molecule type" value="Genomic_DNA"/>
</dbReference>
<reference evidence="2 3" key="1">
    <citation type="journal article" date="2016" name="Nat. Commun.">
        <title>Thousands of microbial genomes shed light on interconnected biogeochemical processes in an aquifer system.</title>
        <authorList>
            <person name="Anantharaman K."/>
            <person name="Brown C.T."/>
            <person name="Hug L.A."/>
            <person name="Sharon I."/>
            <person name="Castelle C.J."/>
            <person name="Probst A.J."/>
            <person name="Thomas B.C."/>
            <person name="Singh A."/>
            <person name="Wilkins M.J."/>
            <person name="Karaoz U."/>
            <person name="Brodie E.L."/>
            <person name="Williams K.H."/>
            <person name="Hubbard S.S."/>
            <person name="Banfield J.F."/>
        </authorList>
    </citation>
    <scope>NUCLEOTIDE SEQUENCE [LARGE SCALE GENOMIC DNA]</scope>
</reference>
<gene>
    <name evidence="2" type="ORF">A2957_03480</name>
</gene>
<dbReference type="STRING" id="1802060.A2957_03480"/>
<proteinExistence type="predicted"/>
<dbReference type="AlphaFoldDB" id="A0A1F7INH9"/>
<accession>A0A1F7INH9</accession>
<keyword evidence="1" id="KW-0812">Transmembrane</keyword>
<name>A0A1F7INH9_9BACT</name>
<evidence type="ECO:0000313" key="3">
    <source>
        <dbReference type="Proteomes" id="UP000179072"/>
    </source>
</evidence>
<protein>
    <recommendedName>
        <fullName evidence="4">YtxH domain-containing protein</fullName>
    </recommendedName>
</protein>
<evidence type="ECO:0000313" key="2">
    <source>
        <dbReference type="EMBL" id="OGK44946.1"/>
    </source>
</evidence>
<keyword evidence="1" id="KW-0472">Membrane</keyword>
<keyword evidence="1" id="KW-1133">Transmembrane helix</keyword>
<sequence length="108" mass="12151">MERNNHAHSAHTQHSNFWFGLVMGGVAGGSLLYFLGTKNGRKQLRDILELIEDIDSDLIEEFVKDLGEGDPNSKNVTSNIHSLLDKIQETLPAKEVKKYFVKDGKLLK</sequence>
<feature type="transmembrane region" description="Helical" evidence="1">
    <location>
        <begin position="17"/>
        <end position="35"/>
    </location>
</feature>